<evidence type="ECO:0000256" key="3">
    <source>
        <dbReference type="ARBA" id="ARBA00023015"/>
    </source>
</evidence>
<organism evidence="12 13">
    <name type="scientific">Pleodorina starrii</name>
    <dbReference type="NCBI Taxonomy" id="330485"/>
    <lineage>
        <taxon>Eukaryota</taxon>
        <taxon>Viridiplantae</taxon>
        <taxon>Chlorophyta</taxon>
        <taxon>core chlorophytes</taxon>
        <taxon>Chlorophyceae</taxon>
        <taxon>CS clade</taxon>
        <taxon>Chlamydomonadales</taxon>
        <taxon>Volvocaceae</taxon>
        <taxon>Pleodorina</taxon>
    </lineage>
</organism>
<reference evidence="12 13" key="1">
    <citation type="journal article" date="2023" name="Commun. Biol.">
        <title>Reorganization of the ancestral sex-determining regions during the evolution of trioecy in Pleodorina starrii.</title>
        <authorList>
            <person name="Takahashi K."/>
            <person name="Suzuki S."/>
            <person name="Kawai-Toyooka H."/>
            <person name="Yamamoto K."/>
            <person name="Hamaji T."/>
            <person name="Ootsuki R."/>
            <person name="Yamaguchi H."/>
            <person name="Kawachi M."/>
            <person name="Higashiyama T."/>
            <person name="Nozaki H."/>
        </authorList>
    </citation>
    <scope>NUCLEOTIDE SEQUENCE [LARGE SCALE GENOMIC DNA]</scope>
    <source>
        <strain evidence="12 13">NIES-4479</strain>
    </source>
</reference>
<dbReference type="Pfam" id="PF02319">
    <property type="entry name" value="WHD_E2F_TDP"/>
    <property type="match status" value="1"/>
</dbReference>
<evidence type="ECO:0000259" key="10">
    <source>
        <dbReference type="SMART" id="SM01138"/>
    </source>
</evidence>
<feature type="region of interest" description="Disordered" evidence="9">
    <location>
        <begin position="231"/>
        <end position="342"/>
    </location>
</feature>
<dbReference type="Pfam" id="PF08781">
    <property type="entry name" value="DP"/>
    <property type="match status" value="1"/>
</dbReference>
<comment type="similarity">
    <text evidence="2 7">Belongs to the E2F/DP family.</text>
</comment>
<evidence type="ECO:0000256" key="4">
    <source>
        <dbReference type="ARBA" id="ARBA00023125"/>
    </source>
</evidence>
<dbReference type="InterPro" id="IPR036388">
    <property type="entry name" value="WH-like_DNA-bd_sf"/>
</dbReference>
<evidence type="ECO:0000256" key="9">
    <source>
        <dbReference type="SAM" id="MobiDB-lite"/>
    </source>
</evidence>
<dbReference type="GO" id="GO:0051726">
    <property type="term" value="P:regulation of cell cycle"/>
    <property type="evidence" value="ECO:0007669"/>
    <property type="project" value="InterPro"/>
</dbReference>
<evidence type="ECO:0000256" key="1">
    <source>
        <dbReference type="ARBA" id="ARBA00004123"/>
    </source>
</evidence>
<keyword evidence="4 7" id="KW-0238">DNA-binding</keyword>
<name>A0A9W6BCE6_9CHLO</name>
<dbReference type="InterPro" id="IPR014889">
    <property type="entry name" value="Transc_factor_DP_C"/>
</dbReference>
<feature type="region of interest" description="Disordered" evidence="9">
    <location>
        <begin position="412"/>
        <end position="477"/>
    </location>
</feature>
<feature type="region of interest" description="Disordered" evidence="9">
    <location>
        <begin position="562"/>
        <end position="610"/>
    </location>
</feature>
<proteinExistence type="inferred from homology"/>
<feature type="compositionally biased region" description="Low complexity" evidence="9">
    <location>
        <begin position="566"/>
        <end position="583"/>
    </location>
</feature>
<evidence type="ECO:0000256" key="8">
    <source>
        <dbReference type="SAM" id="Coils"/>
    </source>
</evidence>
<keyword evidence="13" id="KW-1185">Reference proteome</keyword>
<feature type="compositionally biased region" description="Low complexity" evidence="9">
    <location>
        <begin position="590"/>
        <end position="610"/>
    </location>
</feature>
<dbReference type="SMART" id="SM01138">
    <property type="entry name" value="DP"/>
    <property type="match status" value="1"/>
</dbReference>
<dbReference type="SUPFAM" id="SSF46785">
    <property type="entry name" value="Winged helix' DNA-binding domain"/>
    <property type="match status" value="1"/>
</dbReference>
<feature type="compositionally biased region" description="Pro residues" evidence="9">
    <location>
        <begin position="447"/>
        <end position="472"/>
    </location>
</feature>
<dbReference type="PANTHER" id="PTHR12548">
    <property type="entry name" value="TRANSCRIPTION FACTOR DP"/>
    <property type="match status" value="1"/>
</dbReference>
<dbReference type="GO" id="GO:0000981">
    <property type="term" value="F:DNA-binding transcription factor activity, RNA polymerase II-specific"/>
    <property type="evidence" value="ECO:0007669"/>
    <property type="project" value="TreeGrafter"/>
</dbReference>
<keyword evidence="3 7" id="KW-0805">Transcription regulation</keyword>
<dbReference type="SUPFAM" id="SSF144074">
    <property type="entry name" value="E2F-DP heterodimerization region"/>
    <property type="match status" value="1"/>
</dbReference>
<dbReference type="OrthoDB" id="552115at2759"/>
<comment type="subcellular location">
    <subcellularLocation>
        <location evidence="1 7">Nucleus</location>
    </subcellularLocation>
</comment>
<feature type="region of interest" description="Disordered" evidence="9">
    <location>
        <begin position="1"/>
        <end position="20"/>
    </location>
</feature>
<sequence length="710" mass="75883">MDSDTRPGRRGRHSRCSRESSRSAGGLRLFSLKVVEKIRSRVRTTYNAVANELVSDQNMSGGNARDGKSIRRRCYDAINVLLACGLIKKDDKKQIVWRGHGSVEVDRLRAEVEKKAEEVEQKKKLLQDMERKHKTLEALLALGANRAAGAQDSGCGSGGSSSACSGGSSQQGGQRYTIPFMLVQARAGSQVQLNTSDDKTTVQFELTDAPPELHDDCSVVMRLQQHEAELQANQRCRKRRGPSGPNRGTDSGLPTPAQKKAAEPSACELPTPGANKDKQQLLLPKQEQQQQQQDCGPARQPQQQQQQQQQHPSPTQQLAEQELQTQEKLTPAPPSPPRQRRHLHYPCQHAHHYPGHAAAAGLPFLPLPGQGAGPSEPRPDVDFLAHLKPVVTNRSRLWPRLQPPVLPPLGSQAQLQAAAAEPPAAAQARAAAAAGPSWDLGTVAQPAQPPPPPQPALQPPPPPPPQQQPCPQPDLGFSPTFSHLFCARSLEQQLQPPSACQPFSARDCFQAHLDDRGSGSDPLAAHLLPGSCSGGGSGSGGADPMDVTEQQQVFGPLGQDIHHQHQQPLQQQPHPQPPQAQGQEHPKPPMALGQAPPAGAGASAPSAPTAPSLYTLEEMGEEHLPPNLLLFGTGDGADPDPDPFGFGIGSSSLAADQLGYMMGWPLTISPVPFSPSSFLVSPVTGTCAKGGQCRSESNRQVGPMHIGVQQ</sequence>
<evidence type="ECO:0000313" key="13">
    <source>
        <dbReference type="Proteomes" id="UP001165080"/>
    </source>
</evidence>
<dbReference type="GO" id="GO:0000977">
    <property type="term" value="F:RNA polymerase II transcription regulatory region sequence-specific DNA binding"/>
    <property type="evidence" value="ECO:0007669"/>
    <property type="project" value="TreeGrafter"/>
</dbReference>
<dbReference type="EMBL" id="BRXU01000002">
    <property type="protein sequence ID" value="GLC49175.1"/>
    <property type="molecule type" value="Genomic_DNA"/>
</dbReference>
<dbReference type="Proteomes" id="UP001165080">
    <property type="component" value="Unassembled WGS sequence"/>
</dbReference>
<keyword evidence="5 7" id="KW-0804">Transcription</keyword>
<dbReference type="GO" id="GO:0005634">
    <property type="term" value="C:nucleus"/>
    <property type="evidence" value="ECO:0007669"/>
    <property type="project" value="UniProtKB-SubCell"/>
</dbReference>
<feature type="region of interest" description="Disordered" evidence="9">
    <location>
        <begin position="520"/>
        <end position="546"/>
    </location>
</feature>
<accession>A0A9W6BCE6</accession>
<dbReference type="AlphaFoldDB" id="A0A9W6BCE6"/>
<keyword evidence="6 7" id="KW-0539">Nucleus</keyword>
<gene>
    <name evidence="12" type="primary">PLEST004363</name>
    <name evidence="12" type="ORF">PLESTB_000190600</name>
</gene>
<feature type="coiled-coil region" evidence="8">
    <location>
        <begin position="102"/>
        <end position="139"/>
    </location>
</feature>
<feature type="region of interest" description="Disordered" evidence="9">
    <location>
        <begin position="150"/>
        <end position="170"/>
    </location>
</feature>
<dbReference type="InterPro" id="IPR038168">
    <property type="entry name" value="TF_DP_C_sf"/>
</dbReference>
<protein>
    <submittedName>
        <fullName evidence="12">Transcription factor dpl-1</fullName>
    </submittedName>
</protein>
<evidence type="ECO:0000256" key="6">
    <source>
        <dbReference type="ARBA" id="ARBA00023242"/>
    </source>
</evidence>
<evidence type="ECO:0000256" key="5">
    <source>
        <dbReference type="ARBA" id="ARBA00023163"/>
    </source>
</evidence>
<feature type="compositionally biased region" description="Low complexity" evidence="9">
    <location>
        <begin position="280"/>
        <end position="330"/>
    </location>
</feature>
<feature type="compositionally biased region" description="Low complexity" evidence="9">
    <location>
        <begin position="412"/>
        <end position="434"/>
    </location>
</feature>
<comment type="caution">
    <text evidence="12">The sequence shown here is derived from an EMBL/GenBank/DDBJ whole genome shotgun (WGS) entry which is preliminary data.</text>
</comment>
<dbReference type="Gene3D" id="1.10.10.10">
    <property type="entry name" value="Winged helix-like DNA-binding domain superfamily/Winged helix DNA-binding domain"/>
    <property type="match status" value="1"/>
</dbReference>
<dbReference type="SMART" id="SM01372">
    <property type="entry name" value="E2F_TDP"/>
    <property type="match status" value="1"/>
</dbReference>
<keyword evidence="8" id="KW-0175">Coiled coil</keyword>
<dbReference type="PANTHER" id="PTHR12548:SF9">
    <property type="entry name" value="TRANSCRIPTION FACTOR DP"/>
    <property type="match status" value="1"/>
</dbReference>
<feature type="domain" description="E2F/DP family winged-helix DNA-binding" evidence="11">
    <location>
        <begin position="22"/>
        <end position="99"/>
    </location>
</feature>
<dbReference type="InterPro" id="IPR037241">
    <property type="entry name" value="E2F-DP_heterodim"/>
</dbReference>
<dbReference type="GO" id="GO:0005667">
    <property type="term" value="C:transcription regulator complex"/>
    <property type="evidence" value="ECO:0007669"/>
    <property type="project" value="InterPro"/>
</dbReference>
<dbReference type="InterPro" id="IPR036390">
    <property type="entry name" value="WH_DNA-bd_sf"/>
</dbReference>
<feature type="domain" description="Transcription factor DP C-terminal" evidence="10">
    <location>
        <begin position="103"/>
        <end position="263"/>
    </location>
</feature>
<dbReference type="InterPro" id="IPR003316">
    <property type="entry name" value="E2F_WHTH_DNA-bd_dom"/>
</dbReference>
<dbReference type="Gene3D" id="1.20.140.80">
    <property type="entry name" value="Transcription factor DP"/>
    <property type="match status" value="1"/>
</dbReference>
<feature type="compositionally biased region" description="Gly residues" evidence="9">
    <location>
        <begin position="532"/>
        <end position="541"/>
    </location>
</feature>
<evidence type="ECO:0000259" key="11">
    <source>
        <dbReference type="SMART" id="SM01372"/>
    </source>
</evidence>
<evidence type="ECO:0000256" key="7">
    <source>
        <dbReference type="RuleBase" id="RU003796"/>
    </source>
</evidence>
<evidence type="ECO:0000256" key="2">
    <source>
        <dbReference type="ARBA" id="ARBA00010940"/>
    </source>
</evidence>
<evidence type="ECO:0000313" key="12">
    <source>
        <dbReference type="EMBL" id="GLC49175.1"/>
    </source>
</evidence>
<dbReference type="InterPro" id="IPR015648">
    <property type="entry name" value="Transcrpt_fac_DP"/>
</dbReference>